<gene>
    <name evidence="7" type="ORF">Q428_13275</name>
</gene>
<dbReference type="RefSeq" id="WP_035381427.1">
    <property type="nucleotide sequence ID" value="NZ_AZQP01000056.1"/>
</dbReference>
<dbReference type="InterPro" id="IPR047795">
    <property type="entry name" value="Put_SteA-like"/>
</dbReference>
<keyword evidence="5" id="KW-0472">Membrane</keyword>
<dbReference type="GO" id="GO:0005524">
    <property type="term" value="F:ATP binding"/>
    <property type="evidence" value="ECO:0007669"/>
    <property type="project" value="UniProtKB-KW"/>
</dbReference>
<sequence>MFVQYKKLKLTKGIKDFKKTDNILISQEMIDYATAYMILNKKIRKIINCVDQIYRSSGLCLLIDSGIDIIFMPKLYFEDFEDEGEVKIYKGYMFYKNILYKECVPEFKDIKCLYNDFLRNTVHYMSREKELLNNIKLSGKVLNLSERVIIFSRCRYTREDLLIAKNIIKSYNPTIIAVDGGADIALKHGIKPDVIVGDMDSVSLKAIEKCDNFLLHCYLSGLCPSDDKIPELKNKGYISCIGTSEDAALLYCIKQKVMHIYTIGFHTSVEEFIEKGRSGASSYLLIRILYSHLITDIKNSFVNRDYVKFSYVWIAFIIALYLGFLFTITAGVFK</sequence>
<dbReference type="Pfam" id="PF04263">
    <property type="entry name" value="TPK_catalytic"/>
    <property type="match status" value="1"/>
</dbReference>
<dbReference type="SUPFAM" id="SSF63999">
    <property type="entry name" value="Thiamin pyrophosphokinase, catalytic domain"/>
    <property type="match status" value="1"/>
</dbReference>
<keyword evidence="5" id="KW-1133">Transmembrane helix</keyword>
<evidence type="ECO:0000313" key="8">
    <source>
        <dbReference type="Proteomes" id="UP000019681"/>
    </source>
</evidence>
<evidence type="ECO:0000313" key="7">
    <source>
        <dbReference type="EMBL" id="EYE87439.1"/>
    </source>
</evidence>
<keyword evidence="5" id="KW-0812">Transmembrane</keyword>
<feature type="domain" description="Thiamin pyrophosphokinase catalytic" evidence="6">
    <location>
        <begin position="172"/>
        <end position="210"/>
    </location>
</feature>
<dbReference type="GO" id="GO:0016301">
    <property type="term" value="F:kinase activity"/>
    <property type="evidence" value="ECO:0007669"/>
    <property type="project" value="UniProtKB-KW"/>
</dbReference>
<evidence type="ECO:0000256" key="4">
    <source>
        <dbReference type="ARBA" id="ARBA00022840"/>
    </source>
</evidence>
<dbReference type="EMBL" id="AZQP01000056">
    <property type="protein sequence ID" value="EYE87439.1"/>
    <property type="molecule type" value="Genomic_DNA"/>
</dbReference>
<dbReference type="InterPro" id="IPR007371">
    <property type="entry name" value="TPK_catalytic"/>
</dbReference>
<evidence type="ECO:0000256" key="5">
    <source>
        <dbReference type="SAM" id="Phobius"/>
    </source>
</evidence>
<keyword evidence="8" id="KW-1185">Reference proteome</keyword>
<keyword evidence="1" id="KW-0808">Transferase</keyword>
<dbReference type="GO" id="GO:0004788">
    <property type="term" value="F:thiamine diphosphokinase activity"/>
    <property type="evidence" value="ECO:0007669"/>
    <property type="project" value="InterPro"/>
</dbReference>
<dbReference type="OrthoDB" id="9804377at2"/>
<protein>
    <recommendedName>
        <fullName evidence="6">Thiamin pyrophosphokinase catalytic domain-containing protein</fullName>
    </recommendedName>
</protein>
<dbReference type="Proteomes" id="UP000019681">
    <property type="component" value="Unassembled WGS sequence"/>
</dbReference>
<dbReference type="Gene3D" id="3.40.50.10240">
    <property type="entry name" value="Thiamin pyrophosphokinase, catalytic domain"/>
    <property type="match status" value="1"/>
</dbReference>
<dbReference type="NCBIfam" id="NF040608">
    <property type="entry name" value="division_SteA"/>
    <property type="match status" value="1"/>
</dbReference>
<feature type="transmembrane region" description="Helical" evidence="5">
    <location>
        <begin position="311"/>
        <end position="333"/>
    </location>
</feature>
<evidence type="ECO:0000256" key="2">
    <source>
        <dbReference type="ARBA" id="ARBA00022741"/>
    </source>
</evidence>
<dbReference type="GO" id="GO:0009229">
    <property type="term" value="P:thiamine diphosphate biosynthetic process"/>
    <property type="evidence" value="ECO:0007669"/>
    <property type="project" value="InterPro"/>
</dbReference>
<accession>A0A017RSJ6</accession>
<keyword evidence="4" id="KW-0067">ATP-binding</keyword>
<reference evidence="7 8" key="1">
    <citation type="journal article" date="2014" name="Genome Announc.">
        <title>Draft Genome Sequence of Fervidicella metallireducens Strain AeBT, an Iron-Reducing Thermoanaerobe from the Great Artesian Basin.</title>
        <authorList>
            <person name="Patel B.K."/>
        </authorList>
    </citation>
    <scope>NUCLEOTIDE SEQUENCE [LARGE SCALE GENOMIC DNA]</scope>
    <source>
        <strain evidence="7 8">AeB</strain>
    </source>
</reference>
<organism evidence="7 8">
    <name type="scientific">Fervidicella metallireducens AeB</name>
    <dbReference type="NCBI Taxonomy" id="1403537"/>
    <lineage>
        <taxon>Bacteria</taxon>
        <taxon>Bacillati</taxon>
        <taxon>Bacillota</taxon>
        <taxon>Clostridia</taxon>
        <taxon>Eubacteriales</taxon>
        <taxon>Clostridiaceae</taxon>
        <taxon>Fervidicella</taxon>
    </lineage>
</organism>
<dbReference type="InterPro" id="IPR036759">
    <property type="entry name" value="TPK_catalytic_sf"/>
</dbReference>
<evidence type="ECO:0000256" key="1">
    <source>
        <dbReference type="ARBA" id="ARBA00022679"/>
    </source>
</evidence>
<dbReference type="AlphaFoldDB" id="A0A017RSJ6"/>
<name>A0A017RSJ6_9CLOT</name>
<evidence type="ECO:0000256" key="3">
    <source>
        <dbReference type="ARBA" id="ARBA00022777"/>
    </source>
</evidence>
<comment type="caution">
    <text evidence="7">The sequence shown here is derived from an EMBL/GenBank/DDBJ whole genome shotgun (WGS) entry which is preliminary data.</text>
</comment>
<evidence type="ECO:0000259" key="6">
    <source>
        <dbReference type="Pfam" id="PF04263"/>
    </source>
</evidence>
<keyword evidence="3" id="KW-0418">Kinase</keyword>
<dbReference type="STRING" id="1403537.Q428_13275"/>
<proteinExistence type="predicted"/>
<keyword evidence="2" id="KW-0547">Nucleotide-binding</keyword>